<dbReference type="EMBL" id="UGJB01000003">
    <property type="protein sequence ID" value="STQ07537.1"/>
    <property type="molecule type" value="Genomic_DNA"/>
</dbReference>
<proteinExistence type="predicted"/>
<sequence length="133" mass="15184">MLFSYVFNSINVNAARFIFAKEFLYCYIIRIKCGFTVPKSFLNFVSIDRGCISSVIGNASCVEIDFIKYTAKINFTLIVRDRLSELWAKDKIIIGLNPQAINIQRYLASRNLNQSLAVKSGQYNPYSQAISQF</sequence>
<accession>A0A377LMJ3</accession>
<dbReference type="Proteomes" id="UP000255106">
    <property type="component" value="Unassembled WGS sequence"/>
</dbReference>
<protein>
    <submittedName>
        <fullName evidence="1">Uncharacterized protein</fullName>
    </submittedName>
</protein>
<evidence type="ECO:0000313" key="2">
    <source>
        <dbReference type="Proteomes" id="UP000255106"/>
    </source>
</evidence>
<evidence type="ECO:0000313" key="1">
    <source>
        <dbReference type="EMBL" id="STQ07537.1"/>
    </source>
</evidence>
<organism evidence="1 2">
    <name type="scientific">Enterobacter cloacae</name>
    <dbReference type="NCBI Taxonomy" id="550"/>
    <lineage>
        <taxon>Bacteria</taxon>
        <taxon>Pseudomonadati</taxon>
        <taxon>Pseudomonadota</taxon>
        <taxon>Gammaproteobacteria</taxon>
        <taxon>Enterobacterales</taxon>
        <taxon>Enterobacteriaceae</taxon>
        <taxon>Enterobacter</taxon>
        <taxon>Enterobacter cloacae complex</taxon>
    </lineage>
</organism>
<reference evidence="1 2" key="1">
    <citation type="submission" date="2018-06" db="EMBL/GenBank/DDBJ databases">
        <authorList>
            <consortium name="Pathogen Informatics"/>
            <person name="Doyle S."/>
        </authorList>
    </citation>
    <scope>NUCLEOTIDE SEQUENCE [LARGE SCALE GENOMIC DNA]</scope>
    <source>
        <strain evidence="1 2">NCTC10005</strain>
    </source>
</reference>
<name>A0A377LMJ3_ENTCL</name>
<dbReference type="AlphaFoldDB" id="A0A377LMJ3"/>
<gene>
    <name evidence="1" type="ORF">NCTC10005_00165</name>
</gene>